<dbReference type="InterPro" id="IPR013105">
    <property type="entry name" value="TPR_2"/>
</dbReference>
<keyword evidence="1" id="KW-0677">Repeat</keyword>
<dbReference type="InterPro" id="IPR011990">
    <property type="entry name" value="TPR-like_helical_dom_sf"/>
</dbReference>
<dbReference type="SUPFAM" id="SSF48452">
    <property type="entry name" value="TPR-like"/>
    <property type="match status" value="1"/>
</dbReference>
<proteinExistence type="predicted"/>
<keyword evidence="5" id="KW-1185">Reference proteome</keyword>
<dbReference type="Pfam" id="PF13181">
    <property type="entry name" value="TPR_8"/>
    <property type="match status" value="1"/>
</dbReference>
<dbReference type="SMART" id="SM00028">
    <property type="entry name" value="TPR"/>
    <property type="match status" value="5"/>
</dbReference>
<dbReference type="PANTHER" id="PTHR44858">
    <property type="entry name" value="TETRATRICOPEPTIDE REPEAT PROTEIN 6"/>
    <property type="match status" value="1"/>
</dbReference>
<sequence>MNNQSVSRRWSPLADYAVLLGSGVGAVASLATQNAAVATVPMTALVAMGLLNRRRLDQMMQRGDRSLTDLEAKLTTEVTALSDQVSALPTPEAITQLQRSAIAYSDRNITHCIESIDRVERSFNQRLDQLAAPDLSGLHQETAALRDQYAEICTSVSNLSKQVERLSHLPRMESTEADVAQLKTEIMQLRVSLESVGSESKTAQATLQDAVRHLDRRLRQVPNGADPNMLKGEVRELIKAVSDLVPRRDFMALSEKLAIVQESQDSLRQTLDQLRSATDPTVLNGHAQAASTFDLQQFQIELTALSSGLKQVETRLEDISVPFDITAEIRGTTATYLSGLQWQLSLLEQQTQDLMEQQRGLTALPHSRLPGALHRLPESGQPDHQRCEWLMALRGQTSEPGWSVVDQALFQALDEVTERLVLVWPWSETVALDQHLVERFEELLAGGCRLEIGWCHPGDRHQGRLLKSIAQQWRLTTAQRRLLKSTLNQLLPLKQKYPDRFSFKILGTKEQFIVCDQQYAIVGLQSLPATSSVFPELDVRVKTHDPAVITQLLQRFEKPDVLPEDADAYFNRAVTRYDLRDAEGAMNDYAQVLRLTPGDAVALNNRGLIWAERKQYQRALEDFDHALSRDPHLFSARCNRGWLQMQRGYLDEAIADFTHAIQTPVNVAIPYFYRGYARQNLGDSLGAIADFTQAIQSNPRAALPYCYRGAAYQRQGDFNRAIHDLEAAASLMHAQGDHQALAQVTQALTSLKRVELTQPIALHSA</sequence>
<dbReference type="EMBL" id="QVFV01000002">
    <property type="protein sequence ID" value="RZM79451.1"/>
    <property type="molecule type" value="Genomic_DNA"/>
</dbReference>
<dbReference type="Pfam" id="PF13432">
    <property type="entry name" value="TPR_16"/>
    <property type="match status" value="1"/>
</dbReference>
<dbReference type="PANTHER" id="PTHR44858:SF1">
    <property type="entry name" value="UDP-N-ACETYLGLUCOSAMINE--PEPTIDE N-ACETYLGLUCOSAMINYLTRANSFERASE SPINDLY-RELATED"/>
    <property type="match status" value="1"/>
</dbReference>
<dbReference type="Pfam" id="PF07719">
    <property type="entry name" value="TPR_2"/>
    <property type="match status" value="1"/>
</dbReference>
<comment type="caution">
    <text evidence="4">The sequence shown here is derived from an EMBL/GenBank/DDBJ whole genome shotgun (WGS) entry which is preliminary data.</text>
</comment>
<dbReference type="RefSeq" id="WP_052288496.1">
    <property type="nucleotide sequence ID" value="NZ_QVFV01000002.1"/>
</dbReference>
<reference evidence="4 5" key="1">
    <citation type="submission" date="2018-11" db="EMBL/GenBank/DDBJ databases">
        <title>Whole genome sequencing of an environmental sample.</title>
        <authorList>
            <person name="Sarangi A.N."/>
            <person name="Singh D."/>
            <person name="Tripathy S."/>
        </authorList>
    </citation>
    <scope>NUCLEOTIDE SEQUENCE [LARGE SCALE GENOMIC DNA]</scope>
    <source>
        <strain evidence="4 5">Lakshadweep</strain>
    </source>
</reference>
<evidence type="ECO:0000256" key="2">
    <source>
        <dbReference type="ARBA" id="ARBA00022803"/>
    </source>
</evidence>
<dbReference type="Proteomes" id="UP000292459">
    <property type="component" value="Unassembled WGS sequence"/>
</dbReference>
<dbReference type="AlphaFoldDB" id="A0A4Q7EA57"/>
<accession>A0A4Q7EA57</accession>
<keyword evidence="2 3" id="KW-0802">TPR repeat</keyword>
<evidence type="ECO:0000256" key="3">
    <source>
        <dbReference type="PROSITE-ProRule" id="PRU00339"/>
    </source>
</evidence>
<dbReference type="Gene3D" id="1.25.40.10">
    <property type="entry name" value="Tetratricopeptide repeat domain"/>
    <property type="match status" value="2"/>
</dbReference>
<organism evidence="4 5">
    <name type="scientific">Leptolyngbya iicbica LK</name>
    <dbReference type="NCBI Taxonomy" id="2294035"/>
    <lineage>
        <taxon>Bacteria</taxon>
        <taxon>Bacillati</taxon>
        <taxon>Cyanobacteriota</taxon>
        <taxon>Cyanophyceae</taxon>
        <taxon>Leptolyngbyales</taxon>
        <taxon>Leptolyngbyaceae</taxon>
        <taxon>Leptolyngbya group</taxon>
        <taxon>Leptolyngbya</taxon>
        <taxon>Leptolyngbya iicbica</taxon>
    </lineage>
</organism>
<evidence type="ECO:0000313" key="4">
    <source>
        <dbReference type="EMBL" id="RZM79451.1"/>
    </source>
</evidence>
<evidence type="ECO:0000256" key="1">
    <source>
        <dbReference type="ARBA" id="ARBA00022737"/>
    </source>
</evidence>
<dbReference type="OrthoDB" id="524158at2"/>
<evidence type="ECO:0000313" key="5">
    <source>
        <dbReference type="Proteomes" id="UP000292459"/>
    </source>
</evidence>
<name>A0A4Q7EA57_9CYAN</name>
<feature type="repeat" description="TPR" evidence="3">
    <location>
        <begin position="566"/>
        <end position="599"/>
    </location>
</feature>
<dbReference type="InterPro" id="IPR019734">
    <property type="entry name" value="TPR_rpt"/>
</dbReference>
<dbReference type="InterPro" id="IPR050498">
    <property type="entry name" value="Ycf3"/>
</dbReference>
<dbReference type="PROSITE" id="PS50005">
    <property type="entry name" value="TPR"/>
    <property type="match status" value="2"/>
</dbReference>
<protein>
    <submittedName>
        <fullName evidence="4">Tetratricopeptide repeat protein</fullName>
    </submittedName>
</protein>
<gene>
    <name evidence="4" type="ORF">DYY88_11990</name>
</gene>
<feature type="repeat" description="TPR" evidence="3">
    <location>
        <begin position="600"/>
        <end position="633"/>
    </location>
</feature>